<dbReference type="Pfam" id="PF13563">
    <property type="entry name" value="2_5_RNA_ligase2"/>
    <property type="match status" value="1"/>
</dbReference>
<dbReference type="EMBL" id="PYGI01000019">
    <property type="protein sequence ID" value="PSL12193.1"/>
    <property type="molecule type" value="Genomic_DNA"/>
</dbReference>
<dbReference type="SUPFAM" id="SSF55144">
    <property type="entry name" value="LigT-like"/>
    <property type="match status" value="1"/>
</dbReference>
<dbReference type="GO" id="GO:0016874">
    <property type="term" value="F:ligase activity"/>
    <property type="evidence" value="ECO:0007669"/>
    <property type="project" value="UniProtKB-KW"/>
</dbReference>
<evidence type="ECO:0000313" key="1">
    <source>
        <dbReference type="EMBL" id="PSL12193.1"/>
    </source>
</evidence>
<comment type="caution">
    <text evidence="1">The sequence shown here is derived from an EMBL/GenBank/DDBJ whole genome shotgun (WGS) entry which is preliminary data.</text>
</comment>
<proteinExistence type="predicted"/>
<gene>
    <name evidence="1" type="ORF">CLV44_11927</name>
</gene>
<organism evidence="1 2">
    <name type="scientific">Marinobacterium halophilum</name>
    <dbReference type="NCBI Taxonomy" id="267374"/>
    <lineage>
        <taxon>Bacteria</taxon>
        <taxon>Pseudomonadati</taxon>
        <taxon>Pseudomonadota</taxon>
        <taxon>Gammaproteobacteria</taxon>
        <taxon>Oceanospirillales</taxon>
        <taxon>Oceanospirillaceae</taxon>
        <taxon>Marinobacterium</taxon>
    </lineage>
</organism>
<evidence type="ECO:0000313" key="2">
    <source>
        <dbReference type="Proteomes" id="UP000242133"/>
    </source>
</evidence>
<reference evidence="1 2" key="1">
    <citation type="submission" date="2018-03" db="EMBL/GenBank/DDBJ databases">
        <title>Genomic Encyclopedia of Archaeal and Bacterial Type Strains, Phase II (KMG-II): from individual species to whole genera.</title>
        <authorList>
            <person name="Goeker M."/>
        </authorList>
    </citation>
    <scope>NUCLEOTIDE SEQUENCE [LARGE SCALE GENOMIC DNA]</scope>
    <source>
        <strain evidence="1 2">DSM 17586</strain>
    </source>
</reference>
<dbReference type="Proteomes" id="UP000242133">
    <property type="component" value="Unassembled WGS sequence"/>
</dbReference>
<dbReference type="AlphaFoldDB" id="A0A2P8ERX2"/>
<protein>
    <submittedName>
        <fullName evidence="1">2'-5' RNA ligase superfamily protein</fullName>
    </submittedName>
</protein>
<accession>A0A2P8ERX2</accession>
<dbReference type="Gene3D" id="3.90.1140.10">
    <property type="entry name" value="Cyclic phosphodiesterase"/>
    <property type="match status" value="1"/>
</dbReference>
<name>A0A2P8ERX2_9GAMM</name>
<sequence>MTALGSNTFAVSLDDCPQWHHGIRHYAVWCLPVDDPDWLALIDHTQTRLSPWLHKGYARQPHITLFACGLVDKNHCPDAMLAAQIQSLELYSLSTMLYTSSGLSTFSTAPWLGIEDGDNRLQPLRNLLAHAAAEDSPPPQYQPHITLGFYRDTFALDAIEKALAPLQERALTLPPLHIDRVQLCYYDTHDIQGELTVKETIKLNPSAPVDNDATPINPLDEIKQMRQAQLRVCALKQQTELDQLVNQAKTGVDKSDKQT</sequence>
<dbReference type="RefSeq" id="WP_106592595.1">
    <property type="nucleotide sequence ID" value="NZ_PYGI01000019.1"/>
</dbReference>
<dbReference type="InterPro" id="IPR009097">
    <property type="entry name" value="Cyclic_Pdiesterase"/>
</dbReference>
<keyword evidence="1" id="KW-0436">Ligase</keyword>
<dbReference type="OrthoDB" id="5540889at2"/>
<keyword evidence="2" id="KW-1185">Reference proteome</keyword>